<organism evidence="2 3">
    <name type="scientific">Paenibacillus mangrovi</name>
    <dbReference type="NCBI Taxonomy" id="2931978"/>
    <lineage>
        <taxon>Bacteria</taxon>
        <taxon>Bacillati</taxon>
        <taxon>Bacillota</taxon>
        <taxon>Bacilli</taxon>
        <taxon>Bacillales</taxon>
        <taxon>Paenibacillaceae</taxon>
        <taxon>Paenibacillus</taxon>
    </lineage>
</organism>
<dbReference type="InterPro" id="IPR036010">
    <property type="entry name" value="2Fe-2S_ferredoxin-like_sf"/>
</dbReference>
<reference evidence="2" key="1">
    <citation type="submission" date="2022-04" db="EMBL/GenBank/DDBJ databases">
        <title>Paenibacillus mangrovi sp. nov., a novel endophytic bacterium isolated from bark of Kandelia candel.</title>
        <authorList>
            <person name="Tuo L."/>
        </authorList>
    </citation>
    <scope>NUCLEOTIDE SEQUENCE</scope>
    <source>
        <strain evidence="2">KQZ6P-2</strain>
    </source>
</reference>
<comment type="caution">
    <text evidence="2">The sequence shown here is derived from an EMBL/GenBank/DDBJ whole genome shotgun (WGS) entry which is preliminary data.</text>
</comment>
<dbReference type="InterPro" id="IPR001041">
    <property type="entry name" value="2Fe-2S_ferredoxin-type"/>
</dbReference>
<dbReference type="EMBL" id="JALIRP010000002">
    <property type="protein sequence ID" value="MCJ8011096.1"/>
    <property type="molecule type" value="Genomic_DNA"/>
</dbReference>
<dbReference type="PROSITE" id="PS51085">
    <property type="entry name" value="2FE2S_FER_2"/>
    <property type="match status" value="1"/>
</dbReference>
<evidence type="ECO:0000313" key="3">
    <source>
        <dbReference type="Proteomes" id="UP001139347"/>
    </source>
</evidence>
<dbReference type="RefSeq" id="WP_244721240.1">
    <property type="nucleotide sequence ID" value="NZ_JALIRP010000002.1"/>
</dbReference>
<dbReference type="InterPro" id="IPR012675">
    <property type="entry name" value="Beta-grasp_dom_sf"/>
</dbReference>
<dbReference type="Proteomes" id="UP001139347">
    <property type="component" value="Unassembled WGS sequence"/>
</dbReference>
<dbReference type="Gene3D" id="3.10.20.30">
    <property type="match status" value="1"/>
</dbReference>
<dbReference type="GO" id="GO:0051536">
    <property type="term" value="F:iron-sulfur cluster binding"/>
    <property type="evidence" value="ECO:0007669"/>
    <property type="project" value="InterPro"/>
</dbReference>
<gene>
    <name evidence="2" type="ORF">MUG84_04970</name>
</gene>
<proteinExistence type="predicted"/>
<dbReference type="SUPFAM" id="SSF54292">
    <property type="entry name" value="2Fe-2S ferredoxin-like"/>
    <property type="match status" value="1"/>
</dbReference>
<name>A0A9X1WMA3_9BACL</name>
<dbReference type="AlphaFoldDB" id="A0A9X1WMA3"/>
<sequence>MNHEIIFRPSGVKVVVGHGTSVLAAARKAGVHIPTRCGGKMGCLMCKISVDEEAGKQLSRPAESEKRKLGSLVQQGVRLACQSKIHGSLAVSIPEDRLKAAIRKQLEAARQGEKDELW</sequence>
<protein>
    <submittedName>
        <fullName evidence="2">2Fe-2S iron-sulfur cluster-binding protein</fullName>
    </submittedName>
</protein>
<evidence type="ECO:0000259" key="1">
    <source>
        <dbReference type="PROSITE" id="PS51085"/>
    </source>
</evidence>
<accession>A0A9X1WMA3</accession>
<keyword evidence="3" id="KW-1185">Reference proteome</keyword>
<evidence type="ECO:0000313" key="2">
    <source>
        <dbReference type="EMBL" id="MCJ8011096.1"/>
    </source>
</evidence>
<dbReference type="Pfam" id="PF00111">
    <property type="entry name" value="Fer2"/>
    <property type="match status" value="1"/>
</dbReference>
<dbReference type="CDD" id="cd00207">
    <property type="entry name" value="fer2"/>
    <property type="match status" value="1"/>
</dbReference>
<feature type="domain" description="2Fe-2S ferredoxin-type" evidence="1">
    <location>
        <begin position="3"/>
        <end position="97"/>
    </location>
</feature>